<name>A0AAE3HNF5_9GAMM</name>
<protein>
    <submittedName>
        <fullName evidence="1">Uncharacterized protein</fullName>
    </submittedName>
</protein>
<dbReference type="Proteomes" id="UP001204445">
    <property type="component" value="Unassembled WGS sequence"/>
</dbReference>
<evidence type="ECO:0000313" key="1">
    <source>
        <dbReference type="EMBL" id="MCS3904349.1"/>
    </source>
</evidence>
<sequence>MEQGVIRSNLLLQYKPNPYWDRLNQGERGRLTGLYAGTHKMARLPVISG</sequence>
<dbReference type="AlphaFoldDB" id="A0AAE3HNF5"/>
<accession>A0AAE3HNF5</accession>
<organism evidence="1 2">
    <name type="scientific">Methylohalomonas lacus</name>
    <dbReference type="NCBI Taxonomy" id="398773"/>
    <lineage>
        <taxon>Bacteria</taxon>
        <taxon>Pseudomonadati</taxon>
        <taxon>Pseudomonadota</taxon>
        <taxon>Gammaproteobacteria</taxon>
        <taxon>Methylohalomonadales</taxon>
        <taxon>Methylohalomonadaceae</taxon>
        <taxon>Methylohalomonas</taxon>
    </lineage>
</organism>
<evidence type="ECO:0000313" key="2">
    <source>
        <dbReference type="Proteomes" id="UP001204445"/>
    </source>
</evidence>
<dbReference type="EMBL" id="JANUCT010000020">
    <property type="protein sequence ID" value="MCS3904349.1"/>
    <property type="molecule type" value="Genomic_DNA"/>
</dbReference>
<gene>
    <name evidence="1" type="ORF">J2T55_002385</name>
</gene>
<proteinExistence type="predicted"/>
<keyword evidence="2" id="KW-1185">Reference proteome</keyword>
<reference evidence="1" key="1">
    <citation type="submission" date="2022-08" db="EMBL/GenBank/DDBJ databases">
        <title>Genomic Encyclopedia of Type Strains, Phase III (KMG-III): the genomes of soil and plant-associated and newly described type strains.</title>
        <authorList>
            <person name="Whitman W."/>
        </authorList>
    </citation>
    <scope>NUCLEOTIDE SEQUENCE</scope>
    <source>
        <strain evidence="1">HMT 1</strain>
    </source>
</reference>
<comment type="caution">
    <text evidence="1">The sequence shown here is derived from an EMBL/GenBank/DDBJ whole genome shotgun (WGS) entry which is preliminary data.</text>
</comment>